<gene>
    <name evidence="1" type="ORF">CKO28_02955</name>
</gene>
<accession>A0ABS1D9D6</accession>
<dbReference type="RefSeq" id="WP_200339061.1">
    <property type="nucleotide sequence ID" value="NZ_NRRL01000003.1"/>
</dbReference>
<organism evidence="1 2">
    <name type="scientific">Rhodovibrio sodomensis</name>
    <dbReference type="NCBI Taxonomy" id="1088"/>
    <lineage>
        <taxon>Bacteria</taxon>
        <taxon>Pseudomonadati</taxon>
        <taxon>Pseudomonadota</taxon>
        <taxon>Alphaproteobacteria</taxon>
        <taxon>Rhodospirillales</taxon>
        <taxon>Rhodovibrionaceae</taxon>
        <taxon>Rhodovibrio</taxon>
    </lineage>
</organism>
<keyword evidence="2" id="KW-1185">Reference proteome</keyword>
<name>A0ABS1D9D6_9PROT</name>
<evidence type="ECO:0000313" key="2">
    <source>
        <dbReference type="Proteomes" id="UP001296873"/>
    </source>
</evidence>
<protein>
    <submittedName>
        <fullName evidence="1">Uncharacterized protein</fullName>
    </submittedName>
</protein>
<reference evidence="1 2" key="1">
    <citation type="journal article" date="2020" name="Microorganisms">
        <title>Osmotic Adaptation and Compatible Solute Biosynthesis of Phototrophic Bacteria as Revealed from Genome Analyses.</title>
        <authorList>
            <person name="Imhoff J.F."/>
            <person name="Rahn T."/>
            <person name="Kunzel S."/>
            <person name="Keller A."/>
            <person name="Neulinger S.C."/>
        </authorList>
    </citation>
    <scope>NUCLEOTIDE SEQUENCE [LARGE SCALE GENOMIC DNA]</scope>
    <source>
        <strain evidence="1 2">DSM 9895</strain>
    </source>
</reference>
<dbReference type="EMBL" id="NRRL01000003">
    <property type="protein sequence ID" value="MBK1667002.1"/>
    <property type="molecule type" value="Genomic_DNA"/>
</dbReference>
<comment type="caution">
    <text evidence="1">The sequence shown here is derived from an EMBL/GenBank/DDBJ whole genome shotgun (WGS) entry which is preliminary data.</text>
</comment>
<evidence type="ECO:0000313" key="1">
    <source>
        <dbReference type="EMBL" id="MBK1667002.1"/>
    </source>
</evidence>
<dbReference type="Proteomes" id="UP001296873">
    <property type="component" value="Unassembled WGS sequence"/>
</dbReference>
<proteinExistence type="predicted"/>
<sequence>MTYAQLDAQHQGIAQELFEQAEGLLEQLVAGQIVGFRLDDHRGNPSGTACGHHLTSFGTRIRFQDGLGASGIYLDPTRPDQVTRTQIQLQLERRIASLLAIRQDHDRGANSWPTLAAYTLADVGFAAASQAPHAGLPA</sequence>